<dbReference type="AlphaFoldDB" id="A0AA36B519"/>
<accession>A0AA36B519</accession>
<dbReference type="EMBL" id="OX597821">
    <property type="protein sequence ID" value="CAI9727092.1"/>
    <property type="molecule type" value="Genomic_DNA"/>
</dbReference>
<protein>
    <submittedName>
        <fullName evidence="1">Uncharacterized protein</fullName>
    </submittedName>
</protein>
<evidence type="ECO:0000313" key="2">
    <source>
        <dbReference type="Proteomes" id="UP001162480"/>
    </source>
</evidence>
<evidence type="ECO:0000313" key="1">
    <source>
        <dbReference type="EMBL" id="CAI9727092.1"/>
    </source>
</evidence>
<dbReference type="Proteomes" id="UP001162480">
    <property type="component" value="Chromosome 8"/>
</dbReference>
<name>A0AA36B519_OCTVU</name>
<keyword evidence="2" id="KW-1185">Reference proteome</keyword>
<reference evidence="1" key="1">
    <citation type="submission" date="2023-08" db="EMBL/GenBank/DDBJ databases">
        <authorList>
            <person name="Alioto T."/>
            <person name="Alioto T."/>
            <person name="Gomez Garrido J."/>
        </authorList>
    </citation>
    <scope>NUCLEOTIDE SEQUENCE</scope>
</reference>
<organism evidence="1 2">
    <name type="scientific">Octopus vulgaris</name>
    <name type="common">Common octopus</name>
    <dbReference type="NCBI Taxonomy" id="6645"/>
    <lineage>
        <taxon>Eukaryota</taxon>
        <taxon>Metazoa</taxon>
        <taxon>Spiralia</taxon>
        <taxon>Lophotrochozoa</taxon>
        <taxon>Mollusca</taxon>
        <taxon>Cephalopoda</taxon>
        <taxon>Coleoidea</taxon>
        <taxon>Octopodiformes</taxon>
        <taxon>Octopoda</taxon>
        <taxon>Incirrata</taxon>
        <taxon>Octopodidae</taxon>
        <taxon>Octopus</taxon>
    </lineage>
</organism>
<sequence>MHEEEKMKLMEKFGTEVLDIGETADADPFCDLKSLYFAVNIAYTLGKMPSIQSRPTHHYQSLSVGYKLIEHCCNLMEYCS</sequence>
<gene>
    <name evidence="1" type="ORF">OCTVUL_1B025387</name>
</gene>
<proteinExistence type="predicted"/>